<accession>A0ABX0N2E9</accession>
<sequence length="99" mass="11515">MSKEHMKIDLTYARSPLYVRQTVALAFGIPLGQEFTWHILRDRICGLPASALPKSITFTGWNQMSMIIREESENLSAFLRELRRYHPHIDVWITILDGD</sequence>
<keyword evidence="2" id="KW-1185">Reference proteome</keyword>
<proteinExistence type="predicted"/>
<name>A0ABX0N2E9_9BURK</name>
<evidence type="ECO:0000313" key="2">
    <source>
        <dbReference type="Proteomes" id="UP000610594"/>
    </source>
</evidence>
<dbReference type="EMBL" id="WHJF01000341">
    <property type="protein sequence ID" value="NHZ67180.1"/>
    <property type="molecule type" value="Genomic_DNA"/>
</dbReference>
<reference evidence="1 2" key="1">
    <citation type="submission" date="2019-10" db="EMBL/GenBank/DDBJ databases">
        <title>Taxonomy of Antarctic Massilia spp.: description of Massilia rubra sp. nov., Massilia aquatica sp. nov., Massilia mucilaginosa sp. nov., Massilia frigida sp. nov. isolated from streams, lakes and regoliths.</title>
        <authorList>
            <person name="Holochova P."/>
            <person name="Sedlacek I."/>
            <person name="Kralova S."/>
            <person name="Maslanova I."/>
            <person name="Busse H.-J."/>
            <person name="Stankova E."/>
            <person name="Vrbovska V."/>
            <person name="Kovarovic V."/>
            <person name="Bartak M."/>
            <person name="Svec P."/>
            <person name="Pantucek R."/>
        </authorList>
    </citation>
    <scope>NUCLEOTIDE SEQUENCE [LARGE SCALE GENOMIC DNA]</scope>
    <source>
        <strain evidence="1 2">CCM 8694</strain>
    </source>
</reference>
<protein>
    <submittedName>
        <fullName evidence="1">Uncharacterized protein</fullName>
    </submittedName>
</protein>
<dbReference type="Proteomes" id="UP000610594">
    <property type="component" value="Unassembled WGS sequence"/>
</dbReference>
<gene>
    <name evidence="1" type="ORF">F1735_33845</name>
</gene>
<organism evidence="1 2">
    <name type="scientific">Massilia genomosp. 1</name>
    <dbReference type="NCBI Taxonomy" id="2609280"/>
    <lineage>
        <taxon>Bacteria</taxon>
        <taxon>Pseudomonadati</taxon>
        <taxon>Pseudomonadota</taxon>
        <taxon>Betaproteobacteria</taxon>
        <taxon>Burkholderiales</taxon>
        <taxon>Oxalobacteraceae</taxon>
        <taxon>Telluria group</taxon>
        <taxon>Massilia</taxon>
    </lineage>
</organism>
<evidence type="ECO:0000313" key="1">
    <source>
        <dbReference type="EMBL" id="NHZ67180.1"/>
    </source>
</evidence>
<comment type="caution">
    <text evidence="1">The sequence shown here is derived from an EMBL/GenBank/DDBJ whole genome shotgun (WGS) entry which is preliminary data.</text>
</comment>